<dbReference type="HOGENOM" id="CLU_037830_1_0_10"/>
<evidence type="ECO:0000256" key="2">
    <source>
        <dbReference type="ARBA" id="ARBA00022475"/>
    </source>
</evidence>
<gene>
    <name evidence="7" type="ordered locus">Rmar_1881</name>
</gene>
<feature type="transmembrane region" description="Helical" evidence="6">
    <location>
        <begin position="69"/>
        <end position="91"/>
    </location>
</feature>
<dbReference type="Pfam" id="PF13440">
    <property type="entry name" value="Polysacc_synt_3"/>
    <property type="match status" value="1"/>
</dbReference>
<dbReference type="PANTHER" id="PTHR30250:SF28">
    <property type="entry name" value="POLYSACCHARIDE BIOSYNTHESIS PROTEIN"/>
    <property type="match status" value="1"/>
</dbReference>
<dbReference type="KEGG" id="rmr:Rmar_1881"/>
<feature type="transmembrane region" description="Helical" evidence="6">
    <location>
        <begin position="286"/>
        <end position="307"/>
    </location>
</feature>
<feature type="transmembrane region" description="Helical" evidence="6">
    <location>
        <begin position="410"/>
        <end position="428"/>
    </location>
</feature>
<feature type="transmembrane region" description="Helical" evidence="6">
    <location>
        <begin position="208"/>
        <end position="232"/>
    </location>
</feature>
<dbReference type="InterPro" id="IPR050833">
    <property type="entry name" value="Poly_Biosynth_Transport"/>
</dbReference>
<keyword evidence="2" id="KW-1003">Cell membrane</keyword>
<dbReference type="AlphaFoldDB" id="D0MJV6"/>
<feature type="transmembrane region" description="Helical" evidence="6">
    <location>
        <begin position="157"/>
        <end position="178"/>
    </location>
</feature>
<evidence type="ECO:0000256" key="4">
    <source>
        <dbReference type="ARBA" id="ARBA00022989"/>
    </source>
</evidence>
<evidence type="ECO:0000313" key="7">
    <source>
        <dbReference type="EMBL" id="ACY48764.1"/>
    </source>
</evidence>
<feature type="transmembrane region" description="Helical" evidence="6">
    <location>
        <begin position="376"/>
        <end position="398"/>
    </location>
</feature>
<evidence type="ECO:0000256" key="1">
    <source>
        <dbReference type="ARBA" id="ARBA00004651"/>
    </source>
</evidence>
<keyword evidence="5 6" id="KW-0472">Membrane</keyword>
<keyword evidence="8" id="KW-1185">Reference proteome</keyword>
<dbReference type="Proteomes" id="UP000002221">
    <property type="component" value="Chromosome"/>
</dbReference>
<reference evidence="7 8" key="1">
    <citation type="journal article" date="2009" name="Stand. Genomic Sci.">
        <title>Complete genome sequence of Rhodothermus marinus type strain (R-10).</title>
        <authorList>
            <person name="Nolan M."/>
            <person name="Tindall B.J."/>
            <person name="Pomrenke H."/>
            <person name="Lapidus A."/>
            <person name="Copeland A."/>
            <person name="Glavina Del Rio T."/>
            <person name="Lucas S."/>
            <person name="Chen F."/>
            <person name="Tice H."/>
            <person name="Cheng J.F."/>
            <person name="Saunders E."/>
            <person name="Han C."/>
            <person name="Bruce D."/>
            <person name="Goodwin L."/>
            <person name="Chain P."/>
            <person name="Pitluck S."/>
            <person name="Ovchinikova G."/>
            <person name="Pati A."/>
            <person name="Ivanova N."/>
            <person name="Mavromatis K."/>
            <person name="Chen A."/>
            <person name="Palaniappan K."/>
            <person name="Land M."/>
            <person name="Hauser L."/>
            <person name="Chang Y.J."/>
            <person name="Jeffries C.D."/>
            <person name="Brettin T."/>
            <person name="Goker M."/>
            <person name="Bristow J."/>
            <person name="Eisen J.A."/>
            <person name="Markowitz V."/>
            <person name="Hugenholtz P."/>
            <person name="Kyrpides N.C."/>
            <person name="Klenk H.P."/>
            <person name="Detter J.C."/>
        </authorList>
    </citation>
    <scope>NUCLEOTIDE SEQUENCE [LARGE SCALE GENOMIC DNA]</scope>
    <source>
        <strain evidence="8">ATCC 43812 / DSM 4252 / R-10</strain>
    </source>
</reference>
<evidence type="ECO:0000313" key="8">
    <source>
        <dbReference type="Proteomes" id="UP000002221"/>
    </source>
</evidence>
<feature type="transmembrane region" description="Helical" evidence="6">
    <location>
        <begin position="434"/>
        <end position="454"/>
    </location>
</feature>
<dbReference type="eggNOG" id="COG2244">
    <property type="taxonomic scope" value="Bacteria"/>
</dbReference>
<keyword evidence="3 6" id="KW-0812">Transmembrane</keyword>
<name>D0MJV6_RHOM4</name>
<feature type="transmembrane region" description="Helical" evidence="6">
    <location>
        <begin position="244"/>
        <end position="265"/>
    </location>
</feature>
<protein>
    <submittedName>
        <fullName evidence="7">Polysaccharide biosynthesis protein</fullName>
    </submittedName>
</protein>
<evidence type="ECO:0000256" key="6">
    <source>
        <dbReference type="SAM" id="Phobius"/>
    </source>
</evidence>
<feature type="transmembrane region" description="Helical" evidence="6">
    <location>
        <begin position="348"/>
        <end position="370"/>
    </location>
</feature>
<comment type="subcellular location">
    <subcellularLocation>
        <location evidence="1">Cell membrane</location>
        <topology evidence="1">Multi-pass membrane protein</topology>
    </subcellularLocation>
</comment>
<evidence type="ECO:0000256" key="5">
    <source>
        <dbReference type="ARBA" id="ARBA00023136"/>
    </source>
</evidence>
<dbReference type="STRING" id="518766.Rmar_1881"/>
<sequence length="459" mass="49034">MLLSGSSIALVLSYLAQPLLTRLYTPEAFGVLDAFVALASLLFVLGTLRYEDALLLPHDEAEARGLLRLSVYILLGLSLLCLALSLPGRLLLARAGEAALADWLPWLGPALLLMGGGRLAELWLMRREAFRTLSAGTALRAATTTTLRLAAGLPPLQAGAAGLIGGFLGGHLSALLFYGWRLRRTPSGASAPPPSPTALARRYRRFPLFTLPAALLNALSMRLPFLLLLAFFDARVLGFFGRAFMVLSVPLGLVGGATGQVFFVRAAEARHGDGLAALTLRVYRRLLQVGLYPVLLLMLLGPDLFAFVFGQPWHTAGRYAVWIAPWLLLAALASPLSRLFDVLERQRADLATSVLLFLLQTGALVGGGLLGRPETALLLLGLAGVLGRLVQLGVLLHLAGVSLRDALAPVLRYALVSLPLLALLYLSASHLSPSLHLGLALLSVPLYLGLGVWLERRAA</sequence>
<evidence type="ECO:0000256" key="3">
    <source>
        <dbReference type="ARBA" id="ARBA00022692"/>
    </source>
</evidence>
<dbReference type="EMBL" id="CP001807">
    <property type="protein sequence ID" value="ACY48764.1"/>
    <property type="molecule type" value="Genomic_DNA"/>
</dbReference>
<accession>D0MJV6</accession>
<keyword evidence="4 6" id="KW-1133">Transmembrane helix</keyword>
<feature type="transmembrane region" description="Helical" evidence="6">
    <location>
        <begin position="319"/>
        <end position="336"/>
    </location>
</feature>
<dbReference type="GO" id="GO:0005886">
    <property type="term" value="C:plasma membrane"/>
    <property type="evidence" value="ECO:0007669"/>
    <property type="project" value="UniProtKB-SubCell"/>
</dbReference>
<proteinExistence type="predicted"/>
<dbReference type="PANTHER" id="PTHR30250">
    <property type="entry name" value="PST FAMILY PREDICTED COLANIC ACID TRANSPORTER"/>
    <property type="match status" value="1"/>
</dbReference>
<feature type="transmembrane region" description="Helical" evidence="6">
    <location>
        <begin position="28"/>
        <end position="48"/>
    </location>
</feature>
<organism evidence="7 8">
    <name type="scientific">Rhodothermus marinus (strain ATCC 43812 / DSM 4252 / R-10)</name>
    <name type="common">Rhodothermus obamensis</name>
    <dbReference type="NCBI Taxonomy" id="518766"/>
    <lineage>
        <taxon>Bacteria</taxon>
        <taxon>Pseudomonadati</taxon>
        <taxon>Rhodothermota</taxon>
        <taxon>Rhodothermia</taxon>
        <taxon>Rhodothermales</taxon>
        <taxon>Rhodothermaceae</taxon>
        <taxon>Rhodothermus</taxon>
    </lineage>
</organism>